<dbReference type="InterPro" id="IPR001254">
    <property type="entry name" value="Trypsin_dom"/>
</dbReference>
<keyword evidence="7" id="KW-0865">Zymogen</keyword>
<dbReference type="CDD" id="cd00190">
    <property type="entry name" value="Tryp_SPc"/>
    <property type="match status" value="4"/>
</dbReference>
<keyword evidence="2" id="KW-0964">Secreted</keyword>
<evidence type="ECO:0000256" key="5">
    <source>
        <dbReference type="ARBA" id="ARBA00022801"/>
    </source>
</evidence>
<dbReference type="GO" id="GO:0005576">
    <property type="term" value="C:extracellular region"/>
    <property type="evidence" value="ECO:0007669"/>
    <property type="project" value="UniProtKB-SubCell"/>
</dbReference>
<dbReference type="InterPro" id="IPR001314">
    <property type="entry name" value="Peptidase_S1A"/>
</dbReference>
<dbReference type="Pfam" id="PF00089">
    <property type="entry name" value="Trypsin"/>
    <property type="match status" value="5"/>
</dbReference>
<proteinExistence type="inferred from homology"/>
<feature type="domain" description="Peptidase S1" evidence="11">
    <location>
        <begin position="29"/>
        <end position="255"/>
    </location>
</feature>
<accession>A0A7R9LKF4</accession>
<dbReference type="PROSITE" id="PS00134">
    <property type="entry name" value="TRYPSIN_HIS"/>
    <property type="match status" value="4"/>
</dbReference>
<dbReference type="SUPFAM" id="SSF50494">
    <property type="entry name" value="Trypsin-like serine proteases"/>
    <property type="match status" value="5"/>
</dbReference>
<evidence type="ECO:0000259" key="11">
    <source>
        <dbReference type="PROSITE" id="PS50240"/>
    </source>
</evidence>
<keyword evidence="13" id="KW-1185">Reference proteome</keyword>
<dbReference type="InterPro" id="IPR018114">
    <property type="entry name" value="TRYPSIN_HIS"/>
</dbReference>
<evidence type="ECO:0000256" key="1">
    <source>
        <dbReference type="ARBA" id="ARBA00004613"/>
    </source>
</evidence>
<dbReference type="Proteomes" id="UP000728032">
    <property type="component" value="Unassembled WGS sequence"/>
</dbReference>
<feature type="chain" id="PRO_5036211218" description="Peptidase S1 domain-containing protein" evidence="10">
    <location>
        <begin position="19"/>
        <end position="1156"/>
    </location>
</feature>
<comment type="similarity">
    <text evidence="9">Belongs to the peptidase S1 family. CLIP subfamily.</text>
</comment>
<comment type="subcellular location">
    <subcellularLocation>
        <location evidence="1">Secreted</location>
    </subcellularLocation>
</comment>
<dbReference type="InterPro" id="IPR043504">
    <property type="entry name" value="Peptidase_S1_PA_chymotrypsin"/>
</dbReference>
<feature type="domain" description="Peptidase S1" evidence="11">
    <location>
        <begin position="275"/>
        <end position="501"/>
    </location>
</feature>
<dbReference type="FunFam" id="2.40.10.10:FF:000077">
    <property type="entry name" value="Predicted protein"/>
    <property type="match status" value="2"/>
</dbReference>
<organism evidence="12">
    <name type="scientific">Oppiella nova</name>
    <dbReference type="NCBI Taxonomy" id="334625"/>
    <lineage>
        <taxon>Eukaryota</taxon>
        <taxon>Metazoa</taxon>
        <taxon>Ecdysozoa</taxon>
        <taxon>Arthropoda</taxon>
        <taxon>Chelicerata</taxon>
        <taxon>Arachnida</taxon>
        <taxon>Acari</taxon>
        <taxon>Acariformes</taxon>
        <taxon>Sarcoptiformes</taxon>
        <taxon>Oribatida</taxon>
        <taxon>Brachypylina</taxon>
        <taxon>Oppioidea</taxon>
        <taxon>Oppiidae</taxon>
        <taxon>Oppiella</taxon>
    </lineage>
</organism>
<dbReference type="EMBL" id="CAJPVJ010001329">
    <property type="protein sequence ID" value="CAG2164527.1"/>
    <property type="molecule type" value="Genomic_DNA"/>
</dbReference>
<dbReference type="EMBL" id="OC916154">
    <property type="protein sequence ID" value="CAD7643329.1"/>
    <property type="molecule type" value="Genomic_DNA"/>
</dbReference>
<dbReference type="PANTHER" id="PTHR24276">
    <property type="entry name" value="POLYSERASE-RELATED"/>
    <property type="match status" value="1"/>
</dbReference>
<protein>
    <recommendedName>
        <fullName evidence="11">Peptidase S1 domain-containing protein</fullName>
    </recommendedName>
</protein>
<dbReference type="FunFam" id="2.40.10.10:FF:000047">
    <property type="entry name" value="Trypsin eta"/>
    <property type="match status" value="1"/>
</dbReference>
<keyword evidence="3" id="KW-0645">Protease</keyword>
<keyword evidence="5" id="KW-0378">Hydrolase</keyword>
<dbReference type="InterPro" id="IPR009003">
    <property type="entry name" value="Peptidase_S1_PA"/>
</dbReference>
<dbReference type="PANTHER" id="PTHR24276:SF98">
    <property type="entry name" value="FI18310P1-RELATED"/>
    <property type="match status" value="1"/>
</dbReference>
<dbReference type="OrthoDB" id="10051896at2759"/>
<keyword evidence="4 10" id="KW-0732">Signal</keyword>
<dbReference type="Gene3D" id="2.40.10.10">
    <property type="entry name" value="Trypsin-like serine proteases"/>
    <property type="match status" value="7"/>
</dbReference>
<evidence type="ECO:0000256" key="9">
    <source>
        <dbReference type="ARBA" id="ARBA00024195"/>
    </source>
</evidence>
<sequence length="1156" mass="125642">MLTTLTLILVLTAGTCMSRVVECPHTQEIVGGDDAKRGDNPHMCSLQYEGRHWCGSAIISGEWLLTAAHCLKGVDINKLTVRCGTLLHATRGRVYPISQAIIHENFDEYGDNDIALLKINDEFQLGTRDMNKINLPDQGTDIAPGSVVTVIGWGYLDYSGTDLAPTLQTVDVPVVERSKCVYQYREYNHVTDNMICAGLDVGGKDACQSDSGGPVKFNNVLVGIISWGHECARPLLPGVYTRVGNYRNWIRTNSGVTLCLCLPCSQSRHPHKPNIVGGSVAKPGDNPHMCSLQYNGKHMCGSAIISGEWLLTAAHCIKGLDVTKLTVRCGTLLHASPGKDYTISQAIQHENFDQYGDNDIALLKITGQFELGTQDINKINLPEQGSDVPAETLVTLTGWGYLNFTGKDLSPTLQTVDVPVVDRPKCVNEYKDYNPVTENMICAGLDAGGKDACQYDSGGPVKVSNVLVGIISWGNECAKPLYPGVYTRVGNYRDWIKTNTGVHVCAPYLCSLHNNGQHFCGGVIINEQYVLSAANCINSLDLFQVTIQCGLHNKDFNVSQVILYDTFNQISEHNIALLKLDGLLELGTNDTDKIDLPEQGSDVPADTIVTLTGWGYTGDLSLNLQTVEVPVLDRLDCITQYNSYKIITENMICTGLHVVGDDICNYDIGGPVIMNKLLYHGVMNVPVHYTPVYLQKLATIEHGLQQIQINIVGGSDAQPGANPHMCSLQLDGKHGCGASIISAQWVVTAAHCVSEHDPAQFILRCGTLKHAEPGTDFNIAEFIVHPEFNHGAYMDNDIALIKLASEIPLGTGSMDKISLPDQGSDLEPGAMITVTGWGYLQSGSGVNADNLQTVDLPAVLRTDCVNDYPFHDITDNMSCAGYDEGGKDSCTNDSGGPAKYNNVLVGIVSMGFECAKPHQPGIYARVGQYRNWIRENSGEVEMLNQVKTPICARYNIKEITSQYAVTAAHCVSGRAPANYKLRCGTLKHAEPGTDFEISDNIVHPEFNYGAQNNNDIALIKFTTEIPLGTRIMDKIALPDQDSDMEPGAMITVTGWGYLIDGSGVDSDTLQTVDVPVVYRADCANDYSMYDITENMSCAGYDQGGMDACTDDSGGPAKYNGVLVGIVSWGLDCAKPHQPGVYTRVGKYRNWIRDNTG</sequence>
<keyword evidence="6" id="KW-0720">Serine protease</keyword>
<dbReference type="AlphaFoldDB" id="A0A7R9LKF4"/>
<evidence type="ECO:0000256" key="7">
    <source>
        <dbReference type="ARBA" id="ARBA00023145"/>
    </source>
</evidence>
<dbReference type="PROSITE" id="PS50240">
    <property type="entry name" value="TRYPSIN_DOM"/>
    <property type="match status" value="5"/>
</dbReference>
<feature type="domain" description="Peptidase S1" evidence="11">
    <location>
        <begin position="507"/>
        <end position="705"/>
    </location>
</feature>
<name>A0A7R9LKF4_9ACAR</name>
<gene>
    <name evidence="12" type="ORF">ONB1V03_LOCUS4078</name>
</gene>
<reference evidence="12" key="1">
    <citation type="submission" date="2020-11" db="EMBL/GenBank/DDBJ databases">
        <authorList>
            <person name="Tran Van P."/>
        </authorList>
    </citation>
    <scope>NUCLEOTIDE SEQUENCE</scope>
</reference>
<dbReference type="SMART" id="SM00020">
    <property type="entry name" value="Tryp_SPc"/>
    <property type="match status" value="5"/>
</dbReference>
<dbReference type="FunFam" id="2.40.10.10:FF:000002">
    <property type="entry name" value="Transmembrane protease serine"/>
    <property type="match status" value="1"/>
</dbReference>
<evidence type="ECO:0000256" key="2">
    <source>
        <dbReference type="ARBA" id="ARBA00022525"/>
    </source>
</evidence>
<evidence type="ECO:0000256" key="10">
    <source>
        <dbReference type="SAM" id="SignalP"/>
    </source>
</evidence>
<dbReference type="PRINTS" id="PR00722">
    <property type="entry name" value="CHYMOTRYPSIN"/>
</dbReference>
<feature type="domain" description="Peptidase S1" evidence="11">
    <location>
        <begin position="711"/>
        <end position="938"/>
    </location>
</feature>
<evidence type="ECO:0000256" key="3">
    <source>
        <dbReference type="ARBA" id="ARBA00022670"/>
    </source>
</evidence>
<evidence type="ECO:0000313" key="13">
    <source>
        <dbReference type="Proteomes" id="UP000728032"/>
    </source>
</evidence>
<feature type="non-terminal residue" evidence="12">
    <location>
        <position position="1156"/>
    </location>
</feature>
<feature type="domain" description="Peptidase S1" evidence="11">
    <location>
        <begin position="925"/>
        <end position="1156"/>
    </location>
</feature>
<feature type="signal peptide" evidence="10">
    <location>
        <begin position="1"/>
        <end position="18"/>
    </location>
</feature>
<evidence type="ECO:0000256" key="6">
    <source>
        <dbReference type="ARBA" id="ARBA00022825"/>
    </source>
</evidence>
<evidence type="ECO:0000313" key="12">
    <source>
        <dbReference type="EMBL" id="CAD7643329.1"/>
    </source>
</evidence>
<dbReference type="GO" id="GO:0004252">
    <property type="term" value="F:serine-type endopeptidase activity"/>
    <property type="evidence" value="ECO:0007669"/>
    <property type="project" value="InterPro"/>
</dbReference>
<evidence type="ECO:0000256" key="8">
    <source>
        <dbReference type="ARBA" id="ARBA00023157"/>
    </source>
</evidence>
<keyword evidence="8" id="KW-1015">Disulfide bond</keyword>
<dbReference type="InterPro" id="IPR050430">
    <property type="entry name" value="Peptidase_S1"/>
</dbReference>
<evidence type="ECO:0000256" key="4">
    <source>
        <dbReference type="ARBA" id="ARBA00022729"/>
    </source>
</evidence>
<dbReference type="GO" id="GO:0016485">
    <property type="term" value="P:protein processing"/>
    <property type="evidence" value="ECO:0007669"/>
    <property type="project" value="UniProtKB-ARBA"/>
</dbReference>